<accession>A0A420D906</accession>
<name>A0A420D906_9FLAO</name>
<sequence>MQFIDFKKEHFTKDENTNSYLLEVPKDEIGFGTVSVHKKTEGDQLEEADYELVDDRDKVTIKMKNPEDIRINF</sequence>
<evidence type="ECO:0000313" key="2">
    <source>
        <dbReference type="EMBL" id="RKE87261.1"/>
    </source>
</evidence>
<dbReference type="OrthoDB" id="1264260at2"/>
<dbReference type="Proteomes" id="UP000658202">
    <property type="component" value="Unassembled WGS sequence"/>
</dbReference>
<protein>
    <submittedName>
        <fullName evidence="2">Uncharacterized protein</fullName>
    </submittedName>
</protein>
<evidence type="ECO:0000313" key="4">
    <source>
        <dbReference type="Proteomes" id="UP000658202"/>
    </source>
</evidence>
<dbReference type="RefSeq" id="WP_120213759.1">
    <property type="nucleotide sequence ID" value="NZ_BMCW01000004.1"/>
</dbReference>
<reference evidence="1" key="1">
    <citation type="journal article" date="2014" name="Int. J. Syst. Evol. Microbiol.">
        <title>Complete genome of a new Firmicutes species belonging to the dominant human colonic microbiota ('Ruminococcus bicirculans') reveals two chromosomes and a selective capacity to utilize plant glucans.</title>
        <authorList>
            <consortium name="NISC Comparative Sequencing Program"/>
            <person name="Wegmann U."/>
            <person name="Louis P."/>
            <person name="Goesmann A."/>
            <person name="Henrissat B."/>
            <person name="Duncan S.H."/>
            <person name="Flint H.J."/>
        </authorList>
    </citation>
    <scope>NUCLEOTIDE SEQUENCE</scope>
    <source>
        <strain evidence="1">CCM 8490</strain>
    </source>
</reference>
<reference evidence="4" key="3">
    <citation type="journal article" date="2019" name="Int. J. Syst. Evol. Microbiol.">
        <title>The Global Catalogue of Microorganisms (GCM) 10K type strain sequencing project: providing services to taxonomists for standard genome sequencing and annotation.</title>
        <authorList>
            <consortium name="The Broad Institute Genomics Platform"/>
            <consortium name="The Broad Institute Genome Sequencing Center for Infectious Disease"/>
            <person name="Wu L."/>
            <person name="Ma J."/>
        </authorList>
    </citation>
    <scope>NUCLEOTIDE SEQUENCE [LARGE SCALE GENOMIC DNA]</scope>
    <source>
        <strain evidence="4">CCM 8490</strain>
    </source>
</reference>
<gene>
    <name evidence="2" type="ORF">BXY58_2141</name>
    <name evidence="1" type="ORF">GCM10007332_21540</name>
</gene>
<evidence type="ECO:0000313" key="3">
    <source>
        <dbReference type="Proteomes" id="UP000285906"/>
    </source>
</evidence>
<dbReference type="EMBL" id="RAQH01000005">
    <property type="protein sequence ID" value="RKE87261.1"/>
    <property type="molecule type" value="Genomic_DNA"/>
</dbReference>
<comment type="caution">
    <text evidence="2">The sequence shown here is derived from an EMBL/GenBank/DDBJ whole genome shotgun (WGS) entry which is preliminary data.</text>
</comment>
<proteinExistence type="predicted"/>
<dbReference type="Proteomes" id="UP000285906">
    <property type="component" value="Unassembled WGS sequence"/>
</dbReference>
<dbReference type="AlphaFoldDB" id="A0A420D906"/>
<reference evidence="1" key="4">
    <citation type="submission" date="2024-05" db="EMBL/GenBank/DDBJ databases">
        <authorList>
            <person name="Sun Q."/>
            <person name="Sedlacek I."/>
        </authorList>
    </citation>
    <scope>NUCLEOTIDE SEQUENCE</scope>
    <source>
        <strain evidence="1">CCM 8490</strain>
    </source>
</reference>
<keyword evidence="4" id="KW-1185">Reference proteome</keyword>
<evidence type="ECO:0000313" key="1">
    <source>
        <dbReference type="EMBL" id="GGG59550.1"/>
    </source>
</evidence>
<reference evidence="2 3" key="2">
    <citation type="submission" date="2018-09" db="EMBL/GenBank/DDBJ databases">
        <title>Genomic Encyclopedia of Archaeal and Bacterial Type Strains, Phase II (KMG-II): from individual species to whole genera.</title>
        <authorList>
            <person name="Goeker M."/>
        </authorList>
    </citation>
    <scope>NUCLEOTIDE SEQUENCE [LARGE SCALE GENOMIC DNA]</scope>
    <source>
        <strain evidence="2 3">DSM 27620</strain>
    </source>
</reference>
<dbReference type="EMBL" id="BMCW01000004">
    <property type="protein sequence ID" value="GGG59550.1"/>
    <property type="molecule type" value="Genomic_DNA"/>
</dbReference>
<organism evidence="2 3">
    <name type="scientific">Epilithonimonas arachidiradicis</name>
    <dbReference type="NCBI Taxonomy" id="1617282"/>
    <lineage>
        <taxon>Bacteria</taxon>
        <taxon>Pseudomonadati</taxon>
        <taxon>Bacteroidota</taxon>
        <taxon>Flavobacteriia</taxon>
        <taxon>Flavobacteriales</taxon>
        <taxon>Weeksellaceae</taxon>
        <taxon>Chryseobacterium group</taxon>
        <taxon>Epilithonimonas</taxon>
    </lineage>
</organism>